<feature type="transmembrane region" description="Helical" evidence="1">
    <location>
        <begin position="101"/>
        <end position="126"/>
    </location>
</feature>
<protein>
    <submittedName>
        <fullName evidence="2">DUF3054 domain-containing protein</fullName>
    </submittedName>
</protein>
<feature type="transmembrane region" description="Helical" evidence="1">
    <location>
        <begin position="37"/>
        <end position="55"/>
    </location>
</feature>
<sequence>MRLPVTALVDIVAVTVFVLIGRASHHNGFNPLGVAQTLWPFLAGTAVGWSIVYVYSHVRSSDWFGRDFRPERLAPAGLAIWFCTVTVGMILRYLLHEGTEASFIIVATLFLGLVVLGWRALAALILRRTATAEAPRPADAAQ</sequence>
<organism evidence="2 3">
    <name type="scientific">Gordonia oryzae</name>
    <dbReference type="NCBI Taxonomy" id="2487349"/>
    <lineage>
        <taxon>Bacteria</taxon>
        <taxon>Bacillati</taxon>
        <taxon>Actinomycetota</taxon>
        <taxon>Actinomycetes</taxon>
        <taxon>Mycobacteriales</taxon>
        <taxon>Gordoniaceae</taxon>
        <taxon>Gordonia</taxon>
    </lineage>
</organism>
<evidence type="ECO:0000256" key="1">
    <source>
        <dbReference type="SAM" id="Phobius"/>
    </source>
</evidence>
<accession>A0A3N4GK18</accession>
<keyword evidence="1" id="KW-1133">Transmembrane helix</keyword>
<dbReference type="OrthoDB" id="3698172at2"/>
<keyword evidence="1" id="KW-0812">Transmembrane</keyword>
<comment type="caution">
    <text evidence="2">The sequence shown here is derived from an EMBL/GenBank/DDBJ whole genome shotgun (WGS) entry which is preliminary data.</text>
</comment>
<proteinExistence type="predicted"/>
<feature type="transmembrane region" description="Helical" evidence="1">
    <location>
        <begin position="76"/>
        <end position="95"/>
    </location>
</feature>
<dbReference type="InterPro" id="IPR021414">
    <property type="entry name" value="DUF3054"/>
</dbReference>
<gene>
    <name evidence="2" type="ORF">EF294_14245</name>
</gene>
<evidence type="ECO:0000313" key="3">
    <source>
        <dbReference type="Proteomes" id="UP000267536"/>
    </source>
</evidence>
<keyword evidence="1" id="KW-0472">Membrane</keyword>
<name>A0A3N4GK18_9ACTN</name>
<dbReference type="Pfam" id="PF11255">
    <property type="entry name" value="DUF3054"/>
    <property type="match status" value="1"/>
</dbReference>
<dbReference type="AlphaFoldDB" id="A0A3N4GK18"/>
<reference evidence="2 3" key="1">
    <citation type="submission" date="2018-11" db="EMBL/GenBank/DDBJ databases">
        <title>Draft genome sequence of Gordonia sp. RS15-1S isolated from rice stems.</title>
        <authorList>
            <person name="Muangham S."/>
        </authorList>
    </citation>
    <scope>NUCLEOTIDE SEQUENCE [LARGE SCALE GENOMIC DNA]</scope>
    <source>
        <strain evidence="2 3">RS15-1S</strain>
    </source>
</reference>
<evidence type="ECO:0000313" key="2">
    <source>
        <dbReference type="EMBL" id="RPA58990.1"/>
    </source>
</evidence>
<feature type="transmembrane region" description="Helical" evidence="1">
    <location>
        <begin position="7"/>
        <end position="25"/>
    </location>
</feature>
<dbReference type="Proteomes" id="UP000267536">
    <property type="component" value="Unassembled WGS sequence"/>
</dbReference>
<keyword evidence="3" id="KW-1185">Reference proteome</keyword>
<dbReference type="EMBL" id="RKMH01000010">
    <property type="protein sequence ID" value="RPA58990.1"/>
    <property type="molecule type" value="Genomic_DNA"/>
</dbReference>